<dbReference type="SUPFAM" id="SSF57552">
    <property type="entry name" value="Blood coagulation inhibitor (disintegrin)"/>
    <property type="match status" value="1"/>
</dbReference>
<comment type="caution">
    <text evidence="12">The sequence shown here is derived from an EMBL/GenBank/DDBJ whole genome shotgun (WGS) entry which is preliminary data.</text>
</comment>
<dbReference type="InterPro" id="IPR001590">
    <property type="entry name" value="Peptidase_M12B"/>
</dbReference>
<feature type="binding site" evidence="8">
    <location>
        <position position="361"/>
    </location>
    <ligand>
        <name>Zn(2+)</name>
        <dbReference type="ChEBI" id="CHEBI:29105"/>
        <note>catalytic</note>
    </ligand>
</feature>
<dbReference type="Proteomes" id="UP001431783">
    <property type="component" value="Unassembled WGS sequence"/>
</dbReference>
<comment type="subcellular location">
    <subcellularLocation>
        <location evidence="1">Membrane</location>
        <topology evidence="1">Single-pass membrane protein</topology>
    </subcellularLocation>
</comment>
<name>A0AAW1V617_9CUCU</name>
<feature type="binding site" evidence="8">
    <location>
        <position position="371"/>
    </location>
    <ligand>
        <name>Zn(2+)</name>
        <dbReference type="ChEBI" id="CHEBI:29105"/>
        <note>catalytic</note>
    </ligand>
</feature>
<dbReference type="InterPro" id="IPR036436">
    <property type="entry name" value="Disintegrin_dom_sf"/>
</dbReference>
<protein>
    <submittedName>
        <fullName evidence="12">Uncharacterized protein</fullName>
    </submittedName>
</protein>
<evidence type="ECO:0000313" key="13">
    <source>
        <dbReference type="Proteomes" id="UP001431783"/>
    </source>
</evidence>
<keyword evidence="6 8" id="KW-1015">Disulfide bond</keyword>
<evidence type="ECO:0000256" key="8">
    <source>
        <dbReference type="PROSITE-ProRule" id="PRU00276"/>
    </source>
</evidence>
<keyword evidence="8" id="KW-0479">Metal-binding</keyword>
<comment type="caution">
    <text evidence="8">Lacks conserved residue(s) required for the propagation of feature annotation.</text>
</comment>
<dbReference type="InterPro" id="IPR002870">
    <property type="entry name" value="Peptidase_M12B_N"/>
</dbReference>
<feature type="binding site" evidence="8">
    <location>
        <position position="365"/>
    </location>
    <ligand>
        <name>Zn(2+)</name>
        <dbReference type="ChEBI" id="CHEBI:29105"/>
        <note>catalytic</note>
    </ligand>
</feature>
<evidence type="ECO:0000259" key="10">
    <source>
        <dbReference type="PROSITE" id="PS50214"/>
    </source>
</evidence>
<evidence type="ECO:0000313" key="12">
    <source>
        <dbReference type="EMBL" id="KAK9890704.1"/>
    </source>
</evidence>
<evidence type="ECO:0000256" key="1">
    <source>
        <dbReference type="ARBA" id="ARBA00004167"/>
    </source>
</evidence>
<evidence type="ECO:0000256" key="7">
    <source>
        <dbReference type="PROSITE-ProRule" id="PRU00068"/>
    </source>
</evidence>
<dbReference type="InterPro" id="IPR006586">
    <property type="entry name" value="ADAM_Cys-rich"/>
</dbReference>
<feature type="transmembrane region" description="Helical" evidence="9">
    <location>
        <begin position="715"/>
        <end position="738"/>
    </location>
</feature>
<dbReference type="SMART" id="SM00050">
    <property type="entry name" value="DISIN"/>
    <property type="match status" value="1"/>
</dbReference>
<dbReference type="InterPro" id="IPR024079">
    <property type="entry name" value="MetalloPept_cat_dom_sf"/>
</dbReference>
<keyword evidence="13" id="KW-1185">Reference proteome</keyword>
<evidence type="ECO:0000256" key="4">
    <source>
        <dbReference type="ARBA" id="ARBA00023049"/>
    </source>
</evidence>
<dbReference type="FunFam" id="4.10.70.10:FF:000001">
    <property type="entry name" value="Disintegrin and metalloproteinase domain-containing protein 22"/>
    <property type="match status" value="1"/>
</dbReference>
<dbReference type="GO" id="GO:0046872">
    <property type="term" value="F:metal ion binding"/>
    <property type="evidence" value="ECO:0007669"/>
    <property type="project" value="UniProtKB-KW"/>
</dbReference>
<feature type="transmembrane region" description="Helical" evidence="9">
    <location>
        <begin position="255"/>
        <end position="279"/>
    </location>
</feature>
<organism evidence="12 13">
    <name type="scientific">Henosepilachna vigintioctopunctata</name>
    <dbReference type="NCBI Taxonomy" id="420089"/>
    <lineage>
        <taxon>Eukaryota</taxon>
        <taxon>Metazoa</taxon>
        <taxon>Ecdysozoa</taxon>
        <taxon>Arthropoda</taxon>
        <taxon>Hexapoda</taxon>
        <taxon>Insecta</taxon>
        <taxon>Pterygota</taxon>
        <taxon>Neoptera</taxon>
        <taxon>Endopterygota</taxon>
        <taxon>Coleoptera</taxon>
        <taxon>Polyphaga</taxon>
        <taxon>Cucujiformia</taxon>
        <taxon>Coccinelloidea</taxon>
        <taxon>Coccinellidae</taxon>
        <taxon>Epilachninae</taxon>
        <taxon>Epilachnini</taxon>
        <taxon>Henosepilachna</taxon>
    </lineage>
</organism>
<keyword evidence="4" id="KW-0378">Hydrolase</keyword>
<feature type="active site" evidence="8">
    <location>
        <position position="362"/>
    </location>
</feature>
<keyword evidence="2 9" id="KW-0812">Transmembrane</keyword>
<dbReference type="InterPro" id="IPR001762">
    <property type="entry name" value="Disintegrin_dom"/>
</dbReference>
<dbReference type="PANTHER" id="PTHR11905:SF159">
    <property type="entry name" value="ADAM METALLOPROTEASE"/>
    <property type="match status" value="1"/>
</dbReference>
<dbReference type="InterPro" id="IPR000742">
    <property type="entry name" value="EGF"/>
</dbReference>
<dbReference type="Pfam" id="PF00200">
    <property type="entry name" value="Disintegrin"/>
    <property type="match status" value="1"/>
</dbReference>
<dbReference type="Pfam" id="PF08516">
    <property type="entry name" value="ADAM_CR"/>
    <property type="match status" value="1"/>
</dbReference>
<dbReference type="AlphaFoldDB" id="A0AAW1V617"/>
<dbReference type="Pfam" id="PF01562">
    <property type="entry name" value="Pep_M12B_propep"/>
    <property type="match status" value="1"/>
</dbReference>
<feature type="disulfide bond" evidence="8">
    <location>
        <begin position="378"/>
        <end position="383"/>
    </location>
</feature>
<dbReference type="Gene3D" id="3.40.390.10">
    <property type="entry name" value="Collagenase (Catalytic Domain)"/>
    <property type="match status" value="1"/>
</dbReference>
<dbReference type="FunFam" id="3.40.390.10:FF:000002">
    <property type="entry name" value="Disintegrin and metalloproteinase domain-containing protein 22"/>
    <property type="match status" value="1"/>
</dbReference>
<dbReference type="PROSITE" id="PS01186">
    <property type="entry name" value="EGF_2"/>
    <property type="match status" value="1"/>
</dbReference>
<dbReference type="Gene3D" id="4.10.70.10">
    <property type="entry name" value="Disintegrin domain"/>
    <property type="match status" value="1"/>
</dbReference>
<dbReference type="PANTHER" id="PTHR11905">
    <property type="entry name" value="ADAM A DISINTEGRIN AND METALLOPROTEASE DOMAIN"/>
    <property type="match status" value="1"/>
</dbReference>
<proteinExistence type="predicted"/>
<evidence type="ECO:0000256" key="2">
    <source>
        <dbReference type="ARBA" id="ARBA00022692"/>
    </source>
</evidence>
<dbReference type="EMBL" id="JARQZJ010000126">
    <property type="protein sequence ID" value="KAK9890704.1"/>
    <property type="molecule type" value="Genomic_DNA"/>
</dbReference>
<dbReference type="PROSITE" id="PS50214">
    <property type="entry name" value="DISINTEGRIN_2"/>
    <property type="match status" value="1"/>
</dbReference>
<feature type="domain" description="Peptidase M12B" evidence="11">
    <location>
        <begin position="226"/>
        <end position="419"/>
    </location>
</feature>
<dbReference type="CDD" id="cd04269">
    <property type="entry name" value="ZnMc_adamalysin_II_like"/>
    <property type="match status" value="1"/>
</dbReference>
<dbReference type="GO" id="GO:0016020">
    <property type="term" value="C:membrane"/>
    <property type="evidence" value="ECO:0007669"/>
    <property type="project" value="UniProtKB-SubCell"/>
</dbReference>
<evidence type="ECO:0000256" key="9">
    <source>
        <dbReference type="SAM" id="Phobius"/>
    </source>
</evidence>
<evidence type="ECO:0000259" key="11">
    <source>
        <dbReference type="PROSITE" id="PS50215"/>
    </source>
</evidence>
<feature type="domain" description="Disintegrin" evidence="10">
    <location>
        <begin position="425"/>
        <end position="513"/>
    </location>
</feature>
<accession>A0AAW1V617</accession>
<feature type="disulfide bond" evidence="7">
    <location>
        <begin position="485"/>
        <end position="505"/>
    </location>
</feature>
<keyword evidence="5 9" id="KW-0472">Membrane</keyword>
<evidence type="ECO:0000256" key="3">
    <source>
        <dbReference type="ARBA" id="ARBA00022989"/>
    </source>
</evidence>
<keyword evidence="3 9" id="KW-1133">Transmembrane helix</keyword>
<gene>
    <name evidence="12" type="ORF">WA026_012054</name>
</gene>
<sequence>MNIFIQIEALLSLVLVVVVYIDDVYPSHHHQGYAHQSHPSADFTHHTIVEPILYHKKSEKRIHTTKESNGFHVEHLFVKLNADNQTFELDLVLNKQLLAEGFFHRYQENGSDKIFRHNSKDSELCEYQGKIRGKINSWVALSTCEGLIGVIFDGKELHYISSQRNSSASTVYNSHIEHFFYSQSNIKSHNKSCGEKNVDEQMFRYKRYSAQKKTVHVPYNADKLTKYVELILVVDNKEYIAFGRNKYRVVQHGKAIFNMVNAFYSPLNIFVVLVGIVIWSERDEISLSNGGTILSNFANYRKSKLLKDHPNDNAQLLGKFNLGGSNVGRGYTGAICSHENSVAVSKDHSNVIGIMAETIAHELGHNFGLPHDDKSCKCPETYCIMSPVSTTATSWSSCSLFHLMLSFTKGLDYCLRNEPKKLLDYPICGNGFVERGEECDCGLPEYCTNACCNATSCLLKPNATCAAGSCCDLSTCKLKGAGTICRSADYECDLPEYCTGKSEFCPENTYKMDTEPCANGKAYCYNGFCRTRTDQCKLIWGLGGESCEETGYNQNMRADESGHCGYDKFSRTFTKCQNEDKFCGLLQCRSSNDDPEFGLWESINPHFSNLNKSLLILCRSLSSLFDHNVVDPSMVADGAPCGDGKMCVNQKCLSVSSLRTKGRDCSNNCKNGWCNNLGHCHCKDGFAPPNCGSSGPGGSEDSGPASSLNRGLNLMGLYITILVILLIIAACVVIWYWLKPEDFFKISRTINTSFRSFIKYLSEIFTYPFQACRQCLVKVIYTENKVMNVPENNEHKIQSKPQIVIERSVLVSTTNLEITKSLTITEAREKLRKTGNFRRHEIGGIASANYPKKEKKEANVSSLANAFENPNFKEQI</sequence>
<dbReference type="Pfam" id="PF01421">
    <property type="entry name" value="Reprolysin"/>
    <property type="match status" value="1"/>
</dbReference>
<keyword evidence="8" id="KW-0862">Zinc</keyword>
<reference evidence="12 13" key="1">
    <citation type="submission" date="2023-03" db="EMBL/GenBank/DDBJ databases">
        <title>Genome insight into feeding habits of ladybird beetles.</title>
        <authorList>
            <person name="Li H.-S."/>
            <person name="Huang Y.-H."/>
            <person name="Pang H."/>
        </authorList>
    </citation>
    <scope>NUCLEOTIDE SEQUENCE [LARGE SCALE GENOMIC DNA]</scope>
    <source>
        <strain evidence="12">SYSU_2023b</strain>
        <tissue evidence="12">Whole body</tissue>
    </source>
</reference>
<dbReference type="PROSITE" id="PS50215">
    <property type="entry name" value="ADAM_MEPRO"/>
    <property type="match status" value="1"/>
</dbReference>
<evidence type="ECO:0000256" key="5">
    <source>
        <dbReference type="ARBA" id="ARBA00023136"/>
    </source>
</evidence>
<dbReference type="SMART" id="SM00608">
    <property type="entry name" value="ACR"/>
    <property type="match status" value="1"/>
</dbReference>
<dbReference type="GO" id="GO:0006509">
    <property type="term" value="P:membrane protein ectodomain proteolysis"/>
    <property type="evidence" value="ECO:0007669"/>
    <property type="project" value="TreeGrafter"/>
</dbReference>
<dbReference type="InterPro" id="IPR034027">
    <property type="entry name" value="Reprolysin_adamalysin"/>
</dbReference>
<dbReference type="SUPFAM" id="SSF55486">
    <property type="entry name" value="Metalloproteases ('zincins'), catalytic domain"/>
    <property type="match status" value="1"/>
</dbReference>
<dbReference type="GO" id="GO:0004222">
    <property type="term" value="F:metalloendopeptidase activity"/>
    <property type="evidence" value="ECO:0007669"/>
    <property type="project" value="InterPro"/>
</dbReference>
<keyword evidence="4" id="KW-0645">Protease</keyword>
<keyword evidence="4" id="KW-0482">Metalloprotease</keyword>
<evidence type="ECO:0000256" key="6">
    <source>
        <dbReference type="ARBA" id="ARBA00023157"/>
    </source>
</evidence>